<proteinExistence type="predicted"/>
<dbReference type="PANTHER" id="PTHR33233:SF17">
    <property type="entry name" value="DUF4283 DOMAIN-CONTAINING PROTEIN"/>
    <property type="match status" value="1"/>
</dbReference>
<reference evidence="2" key="1">
    <citation type="journal article" date="2013" name="Genome Biol.">
        <title>Reference genomes and transcriptomes of Nicotiana sylvestris and Nicotiana tomentosiformis.</title>
        <authorList>
            <person name="Sierro N."/>
            <person name="Battey J.N."/>
            <person name="Ouadi S."/>
            <person name="Bovet L."/>
            <person name="Goepfert S."/>
            <person name="Bakaher N."/>
            <person name="Peitsch M.C."/>
            <person name="Ivanov N.V."/>
        </authorList>
    </citation>
    <scope>NUCLEOTIDE SEQUENCE [LARGE SCALE GENOMIC DNA]</scope>
</reference>
<reference evidence="3" key="2">
    <citation type="submission" date="2025-08" db="UniProtKB">
        <authorList>
            <consortium name="RefSeq"/>
        </authorList>
    </citation>
    <scope>IDENTIFICATION</scope>
    <source>
        <tissue evidence="3">Leaf</tissue>
    </source>
</reference>
<dbReference type="Proteomes" id="UP000189701">
    <property type="component" value="Unplaced"/>
</dbReference>
<name>A0A1U7WMQ4_NICSY</name>
<dbReference type="eggNOG" id="KOG1075">
    <property type="taxonomic scope" value="Eukaryota"/>
</dbReference>
<feature type="compositionally biased region" description="Polar residues" evidence="1">
    <location>
        <begin position="167"/>
        <end position="179"/>
    </location>
</feature>
<dbReference type="PANTHER" id="PTHR33233">
    <property type="entry name" value="ENDONUCLEASE/EXONUCLEASE/PHOSPHATASE"/>
    <property type="match status" value="1"/>
</dbReference>
<evidence type="ECO:0000313" key="3">
    <source>
        <dbReference type="RefSeq" id="XP_009781232.1"/>
    </source>
</evidence>
<gene>
    <name evidence="3" type="primary">LOC104230188</name>
</gene>
<feature type="region of interest" description="Disordered" evidence="1">
    <location>
        <begin position="198"/>
        <end position="221"/>
    </location>
</feature>
<dbReference type="AlphaFoldDB" id="A0A1U7WMQ4"/>
<evidence type="ECO:0000256" key="1">
    <source>
        <dbReference type="SAM" id="MobiDB-lite"/>
    </source>
</evidence>
<organism evidence="2 3">
    <name type="scientific">Nicotiana sylvestris</name>
    <name type="common">Wood tobacco</name>
    <name type="synonym">South American tobacco</name>
    <dbReference type="NCBI Taxonomy" id="4096"/>
    <lineage>
        <taxon>Eukaryota</taxon>
        <taxon>Viridiplantae</taxon>
        <taxon>Streptophyta</taxon>
        <taxon>Embryophyta</taxon>
        <taxon>Tracheophyta</taxon>
        <taxon>Spermatophyta</taxon>
        <taxon>Magnoliopsida</taxon>
        <taxon>eudicotyledons</taxon>
        <taxon>Gunneridae</taxon>
        <taxon>Pentapetalae</taxon>
        <taxon>asterids</taxon>
        <taxon>lamiids</taxon>
        <taxon>Solanales</taxon>
        <taxon>Solanaceae</taxon>
        <taxon>Nicotianoideae</taxon>
        <taxon>Nicotianeae</taxon>
        <taxon>Nicotiana</taxon>
    </lineage>
</organism>
<sequence length="439" mass="50353">MKCLSKVGSALGNPLYADDCTTLSARISYARLLVEIDVNRPLPRSVKVQDPCGRVFEQVIEYKWKPEYCTTCLQVGHNCNHVPAQKRPIQPTPRRTIRPKQIWRSRENTCALNIPKGITVQPTNKEGELKIGEGNNKVLTNEHQKEDGWQVVRGKSATKNHREESCLDTTNGFKPLSEQMSSNAEPVLTEKIQSNASMKARCGSKKHVDKSTKHNTNTTGSMDHYGGLQHYLTSRRQNAWFTCKKIKDVRLHLQEVQEKLSADYLNTMLMEEERELKCQLEKWSGIEESIYKQKSRIQWLKKGDSNTSYFFASVKHRYSQNHIRNLKNDQGERLHTEAEIIKEITGYYEKLLGTSTNTLPTIDPFVLKEGPLLTMEQQRELIQPVSRVEVYQALMDIDDRKAPGCDGLNVVFFKKKSMPCDWGGDYRSYPSVLQHLQHA</sequence>
<keyword evidence="2" id="KW-1185">Reference proteome</keyword>
<protein>
    <submittedName>
        <fullName evidence="3">Uncharacterized protein LOC104230188</fullName>
    </submittedName>
</protein>
<accession>A0A1U7WMQ4</accession>
<dbReference type="RefSeq" id="XP_009781232.1">
    <property type="nucleotide sequence ID" value="XM_009782930.1"/>
</dbReference>
<feature type="region of interest" description="Disordered" evidence="1">
    <location>
        <begin position="155"/>
        <end position="179"/>
    </location>
</feature>
<evidence type="ECO:0000313" key="2">
    <source>
        <dbReference type="Proteomes" id="UP000189701"/>
    </source>
</evidence>